<comment type="caution">
    <text evidence="2">The sequence shown here is derived from an EMBL/GenBank/DDBJ whole genome shotgun (WGS) entry which is preliminary data.</text>
</comment>
<evidence type="ECO:0000313" key="2">
    <source>
        <dbReference type="EMBL" id="KAL1527481.1"/>
    </source>
</evidence>
<proteinExistence type="predicted"/>
<evidence type="ECO:0000256" key="1">
    <source>
        <dbReference type="SAM" id="MobiDB-lite"/>
    </source>
</evidence>
<sequence>MGWEWRVFFRPLDAGSLVHPALHGGQPEQRTDVYLPHNHEIGLKLRGDAADVELKVLKERDSNGWEKWKKSRFSGMEECEAAIQALGEEQRRKLDLPAPTVSVGKRRLQAFVHEALVEQTELQLSLGGQSQAWRTVAVEGKRKQCALILQHVMSACREQAVEGELLCGGYPMFVIHAARQTSGAGGKSPADENGACAVSTPGDS</sequence>
<evidence type="ECO:0000313" key="3">
    <source>
        <dbReference type="Proteomes" id="UP001515480"/>
    </source>
</evidence>
<dbReference type="Proteomes" id="UP001515480">
    <property type="component" value="Unassembled WGS sequence"/>
</dbReference>
<name>A0AB34JZT1_PRYPA</name>
<keyword evidence="3" id="KW-1185">Reference proteome</keyword>
<gene>
    <name evidence="2" type="ORF">AB1Y20_016146</name>
</gene>
<accession>A0AB34JZT1</accession>
<feature type="region of interest" description="Disordered" evidence="1">
    <location>
        <begin position="182"/>
        <end position="204"/>
    </location>
</feature>
<protein>
    <submittedName>
        <fullName evidence="2">Uncharacterized protein</fullName>
    </submittedName>
</protein>
<dbReference type="EMBL" id="JBGBPQ010000003">
    <property type="protein sequence ID" value="KAL1527481.1"/>
    <property type="molecule type" value="Genomic_DNA"/>
</dbReference>
<dbReference type="AlphaFoldDB" id="A0AB34JZT1"/>
<reference evidence="2 3" key="1">
    <citation type="journal article" date="2024" name="Science">
        <title>Giant polyketide synthase enzymes in the biosynthesis of giant marine polyether toxins.</title>
        <authorList>
            <person name="Fallon T.R."/>
            <person name="Shende V.V."/>
            <person name="Wierzbicki I.H."/>
            <person name="Pendleton A.L."/>
            <person name="Watervoot N.F."/>
            <person name="Auber R.P."/>
            <person name="Gonzalez D.J."/>
            <person name="Wisecaver J.H."/>
            <person name="Moore B.S."/>
        </authorList>
    </citation>
    <scope>NUCLEOTIDE SEQUENCE [LARGE SCALE GENOMIC DNA]</scope>
    <source>
        <strain evidence="2 3">12B1</strain>
    </source>
</reference>
<organism evidence="2 3">
    <name type="scientific">Prymnesium parvum</name>
    <name type="common">Toxic golden alga</name>
    <dbReference type="NCBI Taxonomy" id="97485"/>
    <lineage>
        <taxon>Eukaryota</taxon>
        <taxon>Haptista</taxon>
        <taxon>Haptophyta</taxon>
        <taxon>Prymnesiophyceae</taxon>
        <taxon>Prymnesiales</taxon>
        <taxon>Prymnesiaceae</taxon>
        <taxon>Prymnesium</taxon>
    </lineage>
</organism>